<dbReference type="AlphaFoldDB" id="A0A446BCD8"/>
<evidence type="ECO:0000313" key="1">
    <source>
        <dbReference type="EMBL" id="SPQ20144.1"/>
    </source>
</evidence>
<evidence type="ECO:0000313" key="2">
    <source>
        <dbReference type="Proteomes" id="UP000289323"/>
    </source>
</evidence>
<sequence>MVRCFFAGSLTVKLMATAEKPTGNTVFMGIDFGTTYCGVGFTWSDKIERIGSDRELGLGAALNLAREKGLDSHIIRAPKNEVNKGYSIPFDAEQVNWFKLLLVDKKDLWSDVREPTKIKEARA</sequence>
<name>A0A446BCD8_9PEZI</name>
<dbReference type="Proteomes" id="UP000289323">
    <property type="component" value="Unassembled WGS sequence"/>
</dbReference>
<organism evidence="1 2">
    <name type="scientific">Thermothielavioides terrestris</name>
    <dbReference type="NCBI Taxonomy" id="2587410"/>
    <lineage>
        <taxon>Eukaryota</taxon>
        <taxon>Fungi</taxon>
        <taxon>Dikarya</taxon>
        <taxon>Ascomycota</taxon>
        <taxon>Pezizomycotina</taxon>
        <taxon>Sordariomycetes</taxon>
        <taxon>Sordariomycetidae</taxon>
        <taxon>Sordariales</taxon>
        <taxon>Chaetomiaceae</taxon>
        <taxon>Thermothielavioides</taxon>
    </lineage>
</organism>
<protein>
    <submittedName>
        <fullName evidence="1">E04ffe56-aee0-44df-9c91-9858ce5de85a</fullName>
    </submittedName>
</protein>
<dbReference type="EMBL" id="OUUZ01000003">
    <property type="protein sequence ID" value="SPQ20144.1"/>
    <property type="molecule type" value="Genomic_DNA"/>
</dbReference>
<accession>A0A446BCD8</accession>
<reference evidence="1 2" key="1">
    <citation type="submission" date="2018-04" db="EMBL/GenBank/DDBJ databases">
        <authorList>
            <person name="Huttner S."/>
            <person name="Dainat J."/>
        </authorList>
    </citation>
    <scope>NUCLEOTIDE SEQUENCE [LARGE SCALE GENOMIC DNA]</scope>
</reference>
<gene>
    <name evidence="1" type="ORF">TT172_LOCUS2563</name>
</gene>
<proteinExistence type="predicted"/>